<dbReference type="VEuPathDB" id="TrichDB:TVAG_271000"/>
<dbReference type="PROSITE" id="PS50088">
    <property type="entry name" value="ANK_REPEAT"/>
    <property type="match status" value="1"/>
</dbReference>
<gene>
    <name evidence="2" type="ORF">TVAG_271000</name>
</gene>
<evidence type="ECO:0000313" key="3">
    <source>
        <dbReference type="Proteomes" id="UP000001542"/>
    </source>
</evidence>
<dbReference type="AlphaFoldDB" id="A2EA69"/>
<dbReference type="KEGG" id="tva:4768358"/>
<dbReference type="VEuPathDB" id="TrichDB:TVAGG3_0167070"/>
<feature type="repeat" description="ANK" evidence="1">
    <location>
        <begin position="42"/>
        <end position="74"/>
    </location>
</feature>
<keyword evidence="3" id="KW-1185">Reference proteome</keyword>
<dbReference type="Pfam" id="PF00023">
    <property type="entry name" value="Ank"/>
    <property type="match status" value="1"/>
</dbReference>
<evidence type="ECO:0000313" key="2">
    <source>
        <dbReference type="EMBL" id="EAY10409.1"/>
    </source>
</evidence>
<dbReference type="OrthoDB" id="539213at2759"/>
<evidence type="ECO:0000256" key="1">
    <source>
        <dbReference type="PROSITE-ProRule" id="PRU00023"/>
    </source>
</evidence>
<proteinExistence type="predicted"/>
<accession>A2EA69</accession>
<name>A2EA69_TRIV3</name>
<dbReference type="PROSITE" id="PS50297">
    <property type="entry name" value="ANK_REP_REGION"/>
    <property type="match status" value="1"/>
</dbReference>
<reference evidence="2" key="2">
    <citation type="journal article" date="2007" name="Science">
        <title>Draft genome sequence of the sexually transmitted pathogen Trichomonas vaginalis.</title>
        <authorList>
            <person name="Carlton J.M."/>
            <person name="Hirt R.P."/>
            <person name="Silva J.C."/>
            <person name="Delcher A.L."/>
            <person name="Schatz M."/>
            <person name="Zhao Q."/>
            <person name="Wortman J.R."/>
            <person name="Bidwell S.L."/>
            <person name="Alsmark U.C.M."/>
            <person name="Besteiro S."/>
            <person name="Sicheritz-Ponten T."/>
            <person name="Noel C.J."/>
            <person name="Dacks J.B."/>
            <person name="Foster P.G."/>
            <person name="Simillion C."/>
            <person name="Van de Peer Y."/>
            <person name="Miranda-Saavedra D."/>
            <person name="Barton G.J."/>
            <person name="Westrop G.D."/>
            <person name="Mueller S."/>
            <person name="Dessi D."/>
            <person name="Fiori P.L."/>
            <person name="Ren Q."/>
            <person name="Paulsen I."/>
            <person name="Zhang H."/>
            <person name="Bastida-Corcuera F.D."/>
            <person name="Simoes-Barbosa A."/>
            <person name="Brown M.T."/>
            <person name="Hayes R.D."/>
            <person name="Mukherjee M."/>
            <person name="Okumura C.Y."/>
            <person name="Schneider R."/>
            <person name="Smith A.J."/>
            <person name="Vanacova S."/>
            <person name="Villalvazo M."/>
            <person name="Haas B.J."/>
            <person name="Pertea M."/>
            <person name="Feldblyum T.V."/>
            <person name="Utterback T.R."/>
            <person name="Shu C.L."/>
            <person name="Osoegawa K."/>
            <person name="de Jong P.J."/>
            <person name="Hrdy I."/>
            <person name="Horvathova L."/>
            <person name="Zubacova Z."/>
            <person name="Dolezal P."/>
            <person name="Malik S.B."/>
            <person name="Logsdon J.M. Jr."/>
            <person name="Henze K."/>
            <person name="Gupta A."/>
            <person name="Wang C.C."/>
            <person name="Dunne R.L."/>
            <person name="Upcroft J.A."/>
            <person name="Upcroft P."/>
            <person name="White O."/>
            <person name="Salzberg S.L."/>
            <person name="Tang P."/>
            <person name="Chiu C.-H."/>
            <person name="Lee Y.-S."/>
            <person name="Embley T.M."/>
            <person name="Coombs G.H."/>
            <person name="Mottram J.C."/>
            <person name="Tachezy J."/>
            <person name="Fraser-Liggett C.M."/>
            <person name="Johnson P.J."/>
        </authorList>
    </citation>
    <scope>NUCLEOTIDE SEQUENCE [LARGE SCALE GENOMIC DNA]</scope>
    <source>
        <strain evidence="2">G3</strain>
    </source>
</reference>
<sequence>MEWVVKYIIENNPEALVELSKIRVRTHRQIPCDFEGQILDLHQPLPLHLAIFLGRKEIIDALIYVGANINEIDPNSKILHIFIALHFISQHMLMTFILQEYL</sequence>
<dbReference type="SUPFAM" id="SSF48403">
    <property type="entry name" value="Ankyrin repeat"/>
    <property type="match status" value="1"/>
</dbReference>
<organism evidence="2 3">
    <name type="scientific">Trichomonas vaginalis (strain ATCC PRA-98 / G3)</name>
    <dbReference type="NCBI Taxonomy" id="412133"/>
    <lineage>
        <taxon>Eukaryota</taxon>
        <taxon>Metamonada</taxon>
        <taxon>Parabasalia</taxon>
        <taxon>Trichomonadida</taxon>
        <taxon>Trichomonadidae</taxon>
        <taxon>Trichomonas</taxon>
    </lineage>
</organism>
<dbReference type="Proteomes" id="UP000001542">
    <property type="component" value="Unassembled WGS sequence"/>
</dbReference>
<dbReference type="EMBL" id="DS113338">
    <property type="protein sequence ID" value="EAY10409.1"/>
    <property type="molecule type" value="Genomic_DNA"/>
</dbReference>
<dbReference type="InterPro" id="IPR036770">
    <property type="entry name" value="Ankyrin_rpt-contain_sf"/>
</dbReference>
<keyword evidence="1" id="KW-0040">ANK repeat</keyword>
<dbReference type="InParanoid" id="A2EA69"/>
<reference evidence="2" key="1">
    <citation type="submission" date="2006-10" db="EMBL/GenBank/DDBJ databases">
        <authorList>
            <person name="Amadeo P."/>
            <person name="Zhao Q."/>
            <person name="Wortman J."/>
            <person name="Fraser-Liggett C."/>
            <person name="Carlton J."/>
        </authorList>
    </citation>
    <scope>NUCLEOTIDE SEQUENCE</scope>
    <source>
        <strain evidence="2">G3</strain>
    </source>
</reference>
<dbReference type="InterPro" id="IPR002110">
    <property type="entry name" value="Ankyrin_rpt"/>
</dbReference>
<protein>
    <submittedName>
        <fullName evidence="2">Uncharacterized protein</fullName>
    </submittedName>
</protein>